<dbReference type="EMBL" id="EQ979290">
    <property type="protein sequence ID" value="EEF25621.1"/>
    <property type="molecule type" value="Genomic_DNA"/>
</dbReference>
<organism evidence="1 2">
    <name type="scientific">Ricinus communis</name>
    <name type="common">Castor bean</name>
    <dbReference type="NCBI Taxonomy" id="3988"/>
    <lineage>
        <taxon>Eukaryota</taxon>
        <taxon>Viridiplantae</taxon>
        <taxon>Streptophyta</taxon>
        <taxon>Embryophyta</taxon>
        <taxon>Tracheophyta</taxon>
        <taxon>Spermatophyta</taxon>
        <taxon>Magnoliopsida</taxon>
        <taxon>eudicotyledons</taxon>
        <taxon>Gunneridae</taxon>
        <taxon>Pentapetalae</taxon>
        <taxon>rosids</taxon>
        <taxon>fabids</taxon>
        <taxon>Malpighiales</taxon>
        <taxon>Euphorbiaceae</taxon>
        <taxon>Acalyphoideae</taxon>
        <taxon>Acalypheae</taxon>
        <taxon>Ricinus</taxon>
    </lineage>
</organism>
<keyword evidence="2" id="KW-1185">Reference proteome</keyword>
<proteinExistence type="predicted"/>
<protein>
    <submittedName>
        <fullName evidence="1">Uncharacterized protein</fullName>
    </submittedName>
</protein>
<reference evidence="2" key="1">
    <citation type="journal article" date="2010" name="Nat. Biotechnol.">
        <title>Draft genome sequence of the oilseed species Ricinus communis.</title>
        <authorList>
            <person name="Chan A.P."/>
            <person name="Crabtree J."/>
            <person name="Zhao Q."/>
            <person name="Lorenzi H."/>
            <person name="Orvis J."/>
            <person name="Puiu D."/>
            <person name="Melake-Berhan A."/>
            <person name="Jones K.M."/>
            <person name="Redman J."/>
            <person name="Chen G."/>
            <person name="Cahoon E.B."/>
            <person name="Gedil M."/>
            <person name="Stanke M."/>
            <person name="Haas B.J."/>
            <person name="Wortman J.R."/>
            <person name="Fraser-Liggett C.M."/>
            <person name="Ravel J."/>
            <person name="Rabinowicz P.D."/>
        </authorList>
    </citation>
    <scope>NUCLEOTIDE SEQUENCE [LARGE SCALE GENOMIC DNA]</scope>
    <source>
        <strain evidence="2">cv. Hale</strain>
    </source>
</reference>
<evidence type="ECO:0000313" key="1">
    <source>
        <dbReference type="EMBL" id="EEF25621.1"/>
    </source>
</evidence>
<evidence type="ECO:0000313" key="2">
    <source>
        <dbReference type="Proteomes" id="UP000008311"/>
    </source>
</evidence>
<name>B9TEU2_RICCO</name>
<dbReference type="InParanoid" id="B9TEU2"/>
<gene>
    <name evidence="1" type="ORF">RCOM_2055300</name>
</gene>
<sequence>MSTAAKDARERLVEALVQDQVNSYSGASDGWSQLESVFRTGFTGFENLSDSELVQAAKDSGVARELEAEIATLEGSR</sequence>
<dbReference type="AlphaFoldDB" id="B9TEU2"/>
<accession>B9TEU2</accession>
<dbReference type="Proteomes" id="UP000008311">
    <property type="component" value="Unassembled WGS sequence"/>
</dbReference>